<feature type="transmembrane region" description="Helical" evidence="3">
    <location>
        <begin position="343"/>
        <end position="362"/>
    </location>
</feature>
<protein>
    <submittedName>
        <fullName evidence="6">Hydantoinase/carbamoylase family amidase</fullName>
    </submittedName>
</protein>
<dbReference type="SUPFAM" id="SSF53187">
    <property type="entry name" value="Zn-dependent exopeptidases"/>
    <property type="match status" value="1"/>
</dbReference>
<feature type="domain" description="Auxiliary Activity family 9 catalytic" evidence="5">
    <location>
        <begin position="20"/>
        <end position="242"/>
    </location>
</feature>
<keyword evidence="7" id="KW-1185">Reference proteome</keyword>
<sequence>MIMFPSPAILFVFVSLASAHSRVTNFVIDGASYQGFNTRSSNPDILAAWSTTVKNDGWISTESYGKSDIVCHINATNAQGHAPIAAGDTIDFQWQGWPESHHGPVITYLAFCGIDRGSCESIDKTKLSFFAIDKVGLVDPNANATSFATAWGIWASDILISNNATWAVQIPPKIQPGYYVLRHEIIALHFARYPGQGAQHYPQCINIEVTGGGSEEPAGTSAVDLYQAAEDGLIYDISQSPTGTYKIPGPTMYTGATAFVSQTGVLLVLLSFWVEMGLVETRRLDAVADAAPVRYPPVSGAFAGDKVRGQRLCLSLFTLLLQPNCVCHLQFTETHWLPRTSYLVTLVLNLVTAVILTMIARLRPVIMPIPRRVRSLLTARGSLSGLKINTDRLQESIHHTCQWGAAHRYGKGATETGMARLALSDDDARVRKWFSDEVANLDCELAIDEMGNMFAKRQGALKSSAPMTAMGSHLDTQPRGGRYDGILGVLAAVEVMRTLKDNNFKTQFDVGIVNWTNEEGARFPRSMMSSGVWAGEIPREKAWDLGDIFDPSVTVKSELERHGYIGPLACSSDASTGYPLGAHFELHIEQGPILEETGRKIGVVQGAQAYRWFTFTITGRDAHTGTTPLKSRRDPLLAASKMIASSNAIAKELGALASTGVLKIPPSSSTNTIVSEVTFTLDIRHPENAVVEEAQRRCIESFEKIAGEDGRGVEVQWTLDTDSPAVKFDKECIQAVENAAIGLFGPDGWLPLTSGAGHDSVYTSKRCPTTMIFVPCKDGVSHHPEEYCSPEDCANGTQALLEAVVSYDHLRASRK</sequence>
<dbReference type="Gene3D" id="2.70.50.70">
    <property type="match status" value="1"/>
</dbReference>
<evidence type="ECO:0000313" key="7">
    <source>
        <dbReference type="Proteomes" id="UP000830671"/>
    </source>
</evidence>
<keyword evidence="2" id="KW-0378">Hydrolase</keyword>
<evidence type="ECO:0000256" key="4">
    <source>
        <dbReference type="SAM" id="SignalP"/>
    </source>
</evidence>
<accession>A0A9Q8WLK1</accession>
<dbReference type="Pfam" id="PF01546">
    <property type="entry name" value="Peptidase_M20"/>
    <property type="match status" value="1"/>
</dbReference>
<evidence type="ECO:0000256" key="3">
    <source>
        <dbReference type="SAM" id="Phobius"/>
    </source>
</evidence>
<keyword evidence="3" id="KW-1133">Transmembrane helix</keyword>
<proteinExistence type="inferred from homology"/>
<reference evidence="6" key="1">
    <citation type="journal article" date="2021" name="Mol. Plant Microbe Interact.">
        <title>Complete Genome Sequence of the Plant-Pathogenic Fungus Colletotrichum lupini.</title>
        <authorList>
            <person name="Baroncelli R."/>
            <person name="Pensec F."/>
            <person name="Da Lio D."/>
            <person name="Boufleur T."/>
            <person name="Vicente I."/>
            <person name="Sarrocco S."/>
            <person name="Picot A."/>
            <person name="Baraldi E."/>
            <person name="Sukno S."/>
            <person name="Thon M."/>
            <person name="Le Floch G."/>
        </authorList>
    </citation>
    <scope>NUCLEOTIDE SEQUENCE</scope>
    <source>
        <strain evidence="6">IMI 504893</strain>
    </source>
</reference>
<dbReference type="InterPro" id="IPR010158">
    <property type="entry name" value="Amidase_Cbmase"/>
</dbReference>
<name>A0A9Q8WLK1_9PEZI</name>
<feature type="chain" id="PRO_5040387001" evidence="4">
    <location>
        <begin position="20"/>
        <end position="815"/>
    </location>
</feature>
<dbReference type="CDD" id="cd03884">
    <property type="entry name" value="M20_bAS"/>
    <property type="match status" value="1"/>
</dbReference>
<dbReference type="NCBIfam" id="TIGR01879">
    <property type="entry name" value="hydantase"/>
    <property type="match status" value="1"/>
</dbReference>
<dbReference type="PANTHER" id="PTHR32494:SF20">
    <property type="entry name" value="PEPTIDASE M20 DIMERISATION DOMAIN-CONTAINING PROTEIN"/>
    <property type="match status" value="1"/>
</dbReference>
<keyword evidence="4" id="KW-0732">Signal</keyword>
<dbReference type="PANTHER" id="PTHR32494">
    <property type="entry name" value="ALLANTOATE DEIMINASE-RELATED"/>
    <property type="match status" value="1"/>
</dbReference>
<dbReference type="Gene3D" id="3.40.630.10">
    <property type="entry name" value="Zn peptidases"/>
    <property type="match status" value="1"/>
</dbReference>
<feature type="signal peptide" evidence="4">
    <location>
        <begin position="1"/>
        <end position="19"/>
    </location>
</feature>
<evidence type="ECO:0000313" key="6">
    <source>
        <dbReference type="EMBL" id="UQC87262.1"/>
    </source>
</evidence>
<keyword evidence="3" id="KW-0472">Membrane</keyword>
<comment type="similarity">
    <text evidence="1">Belongs to the peptidase M20A family.</text>
</comment>
<dbReference type="CDD" id="cd21175">
    <property type="entry name" value="LPMO_AA9"/>
    <property type="match status" value="1"/>
</dbReference>
<dbReference type="InterPro" id="IPR036264">
    <property type="entry name" value="Bact_exopeptidase_dim_dom"/>
</dbReference>
<keyword evidence="3" id="KW-0812">Transmembrane</keyword>
<dbReference type="AlphaFoldDB" id="A0A9Q8WLK1"/>
<dbReference type="GO" id="GO:0016813">
    <property type="term" value="F:hydrolase activity, acting on carbon-nitrogen (but not peptide) bonds, in linear amidines"/>
    <property type="evidence" value="ECO:0007669"/>
    <property type="project" value="InterPro"/>
</dbReference>
<dbReference type="InterPro" id="IPR005103">
    <property type="entry name" value="AA9_LPMO"/>
</dbReference>
<organism evidence="6 7">
    <name type="scientific">Colletotrichum lupini</name>
    <dbReference type="NCBI Taxonomy" id="145971"/>
    <lineage>
        <taxon>Eukaryota</taxon>
        <taxon>Fungi</taxon>
        <taxon>Dikarya</taxon>
        <taxon>Ascomycota</taxon>
        <taxon>Pezizomycotina</taxon>
        <taxon>Sordariomycetes</taxon>
        <taxon>Hypocreomycetidae</taxon>
        <taxon>Glomerellales</taxon>
        <taxon>Glomerellaceae</taxon>
        <taxon>Colletotrichum</taxon>
        <taxon>Colletotrichum acutatum species complex</taxon>
    </lineage>
</organism>
<evidence type="ECO:0000256" key="1">
    <source>
        <dbReference type="ARBA" id="ARBA00006247"/>
    </source>
</evidence>
<dbReference type="RefSeq" id="XP_049148872.1">
    <property type="nucleotide sequence ID" value="XM_049291726.1"/>
</dbReference>
<evidence type="ECO:0000256" key="2">
    <source>
        <dbReference type="ARBA" id="ARBA00022801"/>
    </source>
</evidence>
<dbReference type="Gene3D" id="3.30.70.360">
    <property type="match status" value="1"/>
</dbReference>
<dbReference type="Pfam" id="PF03443">
    <property type="entry name" value="AA9"/>
    <property type="match status" value="1"/>
</dbReference>
<dbReference type="EMBL" id="CP019478">
    <property type="protein sequence ID" value="UQC87262.1"/>
    <property type="molecule type" value="Genomic_DNA"/>
</dbReference>
<evidence type="ECO:0000259" key="5">
    <source>
        <dbReference type="Pfam" id="PF03443"/>
    </source>
</evidence>
<feature type="transmembrane region" description="Helical" evidence="3">
    <location>
        <begin position="252"/>
        <end position="274"/>
    </location>
</feature>
<dbReference type="Proteomes" id="UP000830671">
    <property type="component" value="Chromosome 6"/>
</dbReference>
<dbReference type="InterPro" id="IPR002933">
    <property type="entry name" value="Peptidase_M20"/>
</dbReference>
<gene>
    <name evidence="6" type="ORF">CLUP02_12765</name>
</gene>
<dbReference type="GeneID" id="73346736"/>
<dbReference type="KEGG" id="clup:CLUP02_12765"/>
<dbReference type="SUPFAM" id="SSF55031">
    <property type="entry name" value="Bacterial exopeptidase dimerisation domain"/>
    <property type="match status" value="1"/>
</dbReference>